<evidence type="ECO:0000313" key="13">
    <source>
        <dbReference type="Proteomes" id="UP000230292"/>
    </source>
</evidence>
<dbReference type="SUPFAM" id="SSF56553">
    <property type="entry name" value="Insert subdomain of RNA polymerase alpha subunit"/>
    <property type="match status" value="1"/>
</dbReference>
<evidence type="ECO:0000256" key="2">
    <source>
        <dbReference type="ARBA" id="ARBA00012418"/>
    </source>
</evidence>
<dbReference type="Pfam" id="PF01193">
    <property type="entry name" value="RNA_pol_L"/>
    <property type="match status" value="1"/>
</dbReference>
<name>A0A2M7H5G1_9BACT</name>
<dbReference type="EMBL" id="PFGC01000001">
    <property type="protein sequence ID" value="PIW37459.1"/>
    <property type="molecule type" value="Genomic_DNA"/>
</dbReference>
<evidence type="ECO:0000256" key="8">
    <source>
        <dbReference type="ARBA" id="ARBA00032524"/>
    </source>
</evidence>
<dbReference type="SUPFAM" id="SSF55257">
    <property type="entry name" value="RBP11-like subunits of RNA polymerase"/>
    <property type="match status" value="1"/>
</dbReference>
<dbReference type="GO" id="GO:0003899">
    <property type="term" value="F:DNA-directed RNA polymerase activity"/>
    <property type="evidence" value="ECO:0007669"/>
    <property type="project" value="UniProtKB-EC"/>
</dbReference>
<dbReference type="InterPro" id="IPR036643">
    <property type="entry name" value="RNApol_insert_sf"/>
</dbReference>
<dbReference type="GO" id="GO:0006351">
    <property type="term" value="P:DNA-templated transcription"/>
    <property type="evidence" value="ECO:0007669"/>
    <property type="project" value="InterPro"/>
</dbReference>
<dbReference type="InterPro" id="IPR011262">
    <property type="entry name" value="DNA-dir_RNA_pol_insert"/>
</dbReference>
<dbReference type="SMART" id="SM00662">
    <property type="entry name" value="RPOLD"/>
    <property type="match status" value="1"/>
</dbReference>
<evidence type="ECO:0000256" key="1">
    <source>
        <dbReference type="ARBA" id="ARBA00007123"/>
    </source>
</evidence>
<dbReference type="GO" id="GO:0046983">
    <property type="term" value="F:protein dimerization activity"/>
    <property type="evidence" value="ECO:0007669"/>
    <property type="project" value="InterPro"/>
</dbReference>
<dbReference type="Gene3D" id="2.170.120.12">
    <property type="entry name" value="DNA-directed RNA polymerase, insert domain"/>
    <property type="match status" value="1"/>
</dbReference>
<dbReference type="InterPro" id="IPR036603">
    <property type="entry name" value="RBP11-like"/>
</dbReference>
<dbReference type="CDD" id="cd06928">
    <property type="entry name" value="RNAP_alpha_NTD"/>
    <property type="match status" value="1"/>
</dbReference>
<dbReference type="InterPro" id="IPR011263">
    <property type="entry name" value="DNA-dir_RNA_pol_RpoA/D/Rpb3"/>
</dbReference>
<dbReference type="GO" id="GO:0005737">
    <property type="term" value="C:cytoplasm"/>
    <property type="evidence" value="ECO:0007669"/>
    <property type="project" value="UniProtKB-ARBA"/>
</dbReference>
<dbReference type="Gene3D" id="3.30.1360.10">
    <property type="entry name" value="RNA polymerase, RBP11-like subunit"/>
    <property type="match status" value="1"/>
</dbReference>
<evidence type="ECO:0000256" key="3">
    <source>
        <dbReference type="ARBA" id="ARBA00015972"/>
    </source>
</evidence>
<dbReference type="AlphaFoldDB" id="A0A2M7H5G1"/>
<comment type="caution">
    <text evidence="12">The sequence shown here is derived from an EMBL/GenBank/DDBJ whole genome shotgun (WGS) entry which is preliminary data.</text>
</comment>
<dbReference type="FunFam" id="2.170.120.12:FF:000001">
    <property type="entry name" value="DNA-directed RNA polymerase subunit alpha"/>
    <property type="match status" value="1"/>
</dbReference>
<evidence type="ECO:0000256" key="5">
    <source>
        <dbReference type="ARBA" id="ARBA00022679"/>
    </source>
</evidence>
<evidence type="ECO:0000313" key="12">
    <source>
        <dbReference type="EMBL" id="PIW37459.1"/>
    </source>
</evidence>
<evidence type="ECO:0000256" key="9">
    <source>
        <dbReference type="ARBA" id="ARBA00033070"/>
    </source>
</evidence>
<keyword evidence="5" id="KW-0808">Transferase</keyword>
<evidence type="ECO:0000256" key="10">
    <source>
        <dbReference type="ARBA" id="ARBA00048552"/>
    </source>
</evidence>
<sequence length="199" mass="22162">MDIILPNKIEAIDQEHNRATIAISPCYPGYGTTLGNALRRVLLSSLAGGAVTAMKIKGVDHEFSTLPNVKEDVVEIILNMKSLRFRVHSDEPVEIELTAKGEMLATGKDFAKNSEVEVMNPDQVIATLTDKDAEFTVKAIVRKGRGYVPVEDRDDEELDVGYIAIDSVYTPVRNVNYRTEHVRVGQMTNYDRLLLDIVT</sequence>
<protein>
    <recommendedName>
        <fullName evidence="3">DNA-directed RNA polymerase subunit alpha</fullName>
        <ecNumber evidence="2">2.7.7.6</ecNumber>
    </recommendedName>
    <alternativeName>
        <fullName evidence="9">RNA polymerase subunit alpha</fullName>
    </alternativeName>
    <alternativeName>
        <fullName evidence="8">Transcriptase subunit alpha</fullName>
    </alternativeName>
</protein>
<dbReference type="Proteomes" id="UP000230292">
    <property type="component" value="Unassembled WGS sequence"/>
</dbReference>
<dbReference type="GO" id="GO:0000428">
    <property type="term" value="C:DNA-directed RNA polymerase complex"/>
    <property type="evidence" value="ECO:0007669"/>
    <property type="project" value="UniProtKB-KW"/>
</dbReference>
<dbReference type="Pfam" id="PF01000">
    <property type="entry name" value="RNA_pol_A_bac"/>
    <property type="match status" value="1"/>
</dbReference>
<dbReference type="EC" id="2.7.7.6" evidence="2"/>
<organism evidence="12 13">
    <name type="scientific">Candidatus Kerfeldbacteria bacterium CG15_BIG_FIL_POST_REV_8_21_14_020_45_12</name>
    <dbReference type="NCBI Taxonomy" id="2014247"/>
    <lineage>
        <taxon>Bacteria</taxon>
        <taxon>Candidatus Kerfeldiibacteriota</taxon>
    </lineage>
</organism>
<accession>A0A2M7H5G1</accession>
<comment type="catalytic activity">
    <reaction evidence="10">
        <text>RNA(n) + a ribonucleoside 5'-triphosphate = RNA(n+1) + diphosphate</text>
        <dbReference type="Rhea" id="RHEA:21248"/>
        <dbReference type="Rhea" id="RHEA-COMP:14527"/>
        <dbReference type="Rhea" id="RHEA-COMP:17342"/>
        <dbReference type="ChEBI" id="CHEBI:33019"/>
        <dbReference type="ChEBI" id="CHEBI:61557"/>
        <dbReference type="ChEBI" id="CHEBI:140395"/>
        <dbReference type="EC" id="2.7.7.6"/>
    </reaction>
</comment>
<keyword evidence="7" id="KW-0804">Transcription</keyword>
<evidence type="ECO:0000259" key="11">
    <source>
        <dbReference type="SMART" id="SM00662"/>
    </source>
</evidence>
<comment type="similarity">
    <text evidence="1">Belongs to the RNA polymerase alpha chain family.</text>
</comment>
<feature type="non-terminal residue" evidence="12">
    <location>
        <position position="199"/>
    </location>
</feature>
<reference evidence="12 13" key="1">
    <citation type="submission" date="2017-09" db="EMBL/GenBank/DDBJ databases">
        <title>Depth-based differentiation of microbial function through sediment-hosted aquifers and enrichment of novel symbionts in the deep terrestrial subsurface.</title>
        <authorList>
            <person name="Probst A.J."/>
            <person name="Ladd B."/>
            <person name="Jarett J.K."/>
            <person name="Geller-Mcgrath D.E."/>
            <person name="Sieber C.M."/>
            <person name="Emerson J.B."/>
            <person name="Anantharaman K."/>
            <person name="Thomas B.C."/>
            <person name="Malmstrom R."/>
            <person name="Stieglmeier M."/>
            <person name="Klingl A."/>
            <person name="Woyke T."/>
            <person name="Ryan C.M."/>
            <person name="Banfield J.F."/>
        </authorList>
    </citation>
    <scope>NUCLEOTIDE SEQUENCE [LARGE SCALE GENOMIC DNA]</scope>
    <source>
        <strain evidence="12">CG15_BIG_FIL_POST_REV_8_21_14_020_45_12</strain>
    </source>
</reference>
<keyword evidence="6" id="KW-0548">Nucleotidyltransferase</keyword>
<gene>
    <name evidence="12" type="ORF">COW24_00045</name>
</gene>
<evidence type="ECO:0000256" key="7">
    <source>
        <dbReference type="ARBA" id="ARBA00023163"/>
    </source>
</evidence>
<keyword evidence="4 12" id="KW-0240">DNA-directed RNA polymerase</keyword>
<evidence type="ECO:0000256" key="6">
    <source>
        <dbReference type="ARBA" id="ARBA00022695"/>
    </source>
</evidence>
<feature type="domain" description="DNA-directed RNA polymerase RpoA/D/Rpb3-type" evidence="11">
    <location>
        <begin position="18"/>
        <end position="199"/>
    </location>
</feature>
<evidence type="ECO:0000256" key="4">
    <source>
        <dbReference type="ARBA" id="ARBA00022478"/>
    </source>
</evidence>
<proteinExistence type="inferred from homology"/>